<protein>
    <recommendedName>
        <fullName evidence="9">Magnesium transporter MgtE</fullName>
    </recommendedName>
</protein>
<comment type="subunit">
    <text evidence="9">Homodimer.</text>
</comment>
<dbReference type="Pfam" id="PF01769">
    <property type="entry name" value="MgtE"/>
    <property type="match status" value="1"/>
</dbReference>
<gene>
    <name evidence="12" type="ORF">SAMN05216375_11711</name>
    <name evidence="11" type="ORF">TR210_2093</name>
</gene>
<feature type="transmembrane region" description="Helical" evidence="9">
    <location>
        <begin position="418"/>
        <end position="441"/>
    </location>
</feature>
<feature type="domain" description="CBS" evidence="10">
    <location>
        <begin position="197"/>
        <end position="253"/>
    </location>
</feature>
<keyword evidence="9" id="KW-0479">Metal-binding</keyword>
<evidence type="ECO:0000256" key="8">
    <source>
        <dbReference type="PROSITE-ProRule" id="PRU00703"/>
    </source>
</evidence>
<evidence type="ECO:0000256" key="6">
    <source>
        <dbReference type="ARBA" id="ARBA00022989"/>
    </source>
</evidence>
<dbReference type="InterPro" id="IPR006667">
    <property type="entry name" value="SLC41_membr_dom"/>
</dbReference>
<dbReference type="OrthoDB" id="9790355at2"/>
<comment type="subcellular location">
    <subcellularLocation>
        <location evidence="9">Cell membrane</location>
        <topology evidence="9">Multi-pass membrane protein</topology>
    </subcellularLocation>
    <subcellularLocation>
        <location evidence="1">Membrane</location>
        <topology evidence="1">Multi-pass membrane protein</topology>
    </subcellularLocation>
</comment>
<dbReference type="Gene3D" id="1.25.60.10">
    <property type="entry name" value="MgtE N-terminal domain-like"/>
    <property type="match status" value="1"/>
</dbReference>
<dbReference type="Proteomes" id="UP000076878">
    <property type="component" value="Unassembled WGS sequence"/>
</dbReference>
<keyword evidence="4 9" id="KW-0812">Transmembrane</keyword>
<evidence type="ECO:0000256" key="4">
    <source>
        <dbReference type="ARBA" id="ARBA00022692"/>
    </source>
</evidence>
<dbReference type="Proteomes" id="UP000199280">
    <property type="component" value="Unassembled WGS sequence"/>
</dbReference>
<reference evidence="11 13" key="1">
    <citation type="submission" date="2016-02" db="EMBL/GenBank/DDBJ databases">
        <authorList>
            <person name="Wen L."/>
            <person name="He K."/>
            <person name="Yang H."/>
        </authorList>
    </citation>
    <scope>NUCLEOTIDE SEQUENCE [LARGE SCALE GENOMIC DNA]</scope>
    <source>
        <strain evidence="11">Trichococcus_R210</strain>
    </source>
</reference>
<feature type="transmembrane region" description="Helical" evidence="9">
    <location>
        <begin position="279"/>
        <end position="296"/>
    </location>
</feature>
<dbReference type="InterPro" id="IPR006668">
    <property type="entry name" value="Mg_transptr_MgtE_intracell_dom"/>
</dbReference>
<evidence type="ECO:0000256" key="3">
    <source>
        <dbReference type="ARBA" id="ARBA00022448"/>
    </source>
</evidence>
<dbReference type="InterPro" id="IPR046342">
    <property type="entry name" value="CBS_dom_sf"/>
</dbReference>
<dbReference type="PROSITE" id="PS51371">
    <property type="entry name" value="CBS"/>
    <property type="match status" value="1"/>
</dbReference>
<keyword evidence="6 9" id="KW-1133">Transmembrane helix</keyword>
<dbReference type="InterPro" id="IPR006669">
    <property type="entry name" value="MgtE_transporter"/>
</dbReference>
<comment type="function">
    <text evidence="9">Acts as a magnesium transporter.</text>
</comment>
<comment type="similarity">
    <text evidence="2 9">Belongs to the SLC41A transporter family.</text>
</comment>
<dbReference type="SMART" id="SM00924">
    <property type="entry name" value="MgtE_N"/>
    <property type="match status" value="1"/>
</dbReference>
<dbReference type="SUPFAM" id="SSF161093">
    <property type="entry name" value="MgtE membrane domain-like"/>
    <property type="match status" value="1"/>
</dbReference>
<evidence type="ECO:0000256" key="5">
    <source>
        <dbReference type="ARBA" id="ARBA00022842"/>
    </source>
</evidence>
<dbReference type="Pfam" id="PF03448">
    <property type="entry name" value="MgtE_N"/>
    <property type="match status" value="1"/>
</dbReference>
<dbReference type="PANTHER" id="PTHR43773:SF1">
    <property type="entry name" value="MAGNESIUM TRANSPORTER MGTE"/>
    <property type="match status" value="1"/>
</dbReference>
<keyword evidence="9" id="KW-1003">Cell membrane</keyword>
<evidence type="ECO:0000256" key="1">
    <source>
        <dbReference type="ARBA" id="ARBA00004141"/>
    </source>
</evidence>
<dbReference type="EMBL" id="FJNB01000016">
    <property type="protein sequence ID" value="CZR04247.1"/>
    <property type="molecule type" value="Genomic_DNA"/>
</dbReference>
<dbReference type="SUPFAM" id="SSF54631">
    <property type="entry name" value="CBS-domain pair"/>
    <property type="match status" value="1"/>
</dbReference>
<evidence type="ECO:0000256" key="2">
    <source>
        <dbReference type="ARBA" id="ARBA00009749"/>
    </source>
</evidence>
<dbReference type="SUPFAM" id="SSF158791">
    <property type="entry name" value="MgtE N-terminal domain-like"/>
    <property type="match status" value="1"/>
</dbReference>
<dbReference type="AlphaFoldDB" id="A0A143Z1C1"/>
<dbReference type="SMART" id="SM00116">
    <property type="entry name" value="CBS"/>
    <property type="match status" value="1"/>
</dbReference>
<dbReference type="GO" id="GO:0046872">
    <property type="term" value="F:metal ion binding"/>
    <property type="evidence" value="ECO:0007669"/>
    <property type="project" value="UniProtKB-KW"/>
</dbReference>
<evidence type="ECO:0000313" key="12">
    <source>
        <dbReference type="EMBL" id="SEJ54966.1"/>
    </source>
</evidence>
<evidence type="ECO:0000313" key="14">
    <source>
        <dbReference type="Proteomes" id="UP000199280"/>
    </source>
</evidence>
<dbReference type="RefSeq" id="WP_068623545.1">
    <property type="nucleotide sequence ID" value="NZ_FJNB01000016.1"/>
</dbReference>
<keyword evidence="3 9" id="KW-0813">Transport</keyword>
<dbReference type="GO" id="GO:0015095">
    <property type="term" value="F:magnesium ion transmembrane transporter activity"/>
    <property type="evidence" value="ECO:0007669"/>
    <property type="project" value="UniProtKB-UniRule"/>
</dbReference>
<accession>A0A143Z1C1</accession>
<dbReference type="PANTHER" id="PTHR43773">
    <property type="entry name" value="MAGNESIUM TRANSPORTER MGTE"/>
    <property type="match status" value="1"/>
</dbReference>
<feature type="transmembrane region" description="Helical" evidence="9">
    <location>
        <begin position="379"/>
        <end position="406"/>
    </location>
</feature>
<evidence type="ECO:0000256" key="9">
    <source>
        <dbReference type="RuleBase" id="RU362011"/>
    </source>
</evidence>
<dbReference type="CDD" id="cd04606">
    <property type="entry name" value="CBS_pair_Mg_transporter"/>
    <property type="match status" value="1"/>
</dbReference>
<keyword evidence="8" id="KW-0129">CBS domain</keyword>
<sequence length="445" mass="49062">MELNEMLLQATENKNGVELKELIDNHYPVDVATALFEFEDDELAALLNLLEAKEIAAIIEEAEEELQQGMIGLLDSKKIVKFFAYMSPDDITDILGTFGVEQRKEILGMMRKSDSNEIQMLLGYGPDTAGGIMTTKYIALKSDLSMKAVLQEIRRIGPRTEIIETIYVVDKMSKLIGSADLRDILASAEDIKLEEIMNDNVLSVTPETDQEEVSLIVSKYDLKVIPVVNRKNVILGIITIDDIIDVIVEEQTEDLLMLSGVSKDEKVGSKISTSVSRRLPWLVINLVTAFLASFTVGLFEDVIIQVVALAAAMPIVTGMGGNAGSQTLSVVIRSIALGEVDIKNDWRYVFNEVSLGLINGLVTGLITGIILYVRYDNFFLGLIILIAMIGNLVIAGFFGFLIPLALKKWDLDPAISSSIFLTTATDVFGFFLFLSLAKIFLPHLL</sequence>
<dbReference type="Gene3D" id="3.10.580.10">
    <property type="entry name" value="CBS-domain"/>
    <property type="match status" value="1"/>
</dbReference>
<reference evidence="12 14" key="2">
    <citation type="submission" date="2016-10" db="EMBL/GenBank/DDBJ databases">
        <authorList>
            <person name="Varghese N."/>
            <person name="Submissions S."/>
        </authorList>
    </citation>
    <scope>NUCLEOTIDE SEQUENCE [LARGE SCALE GENOMIC DNA]</scope>
    <source>
        <strain evidence="12 14">DSM 22150</strain>
    </source>
</reference>
<dbReference type="InterPro" id="IPR038076">
    <property type="entry name" value="MgtE_N_sf"/>
</dbReference>
<dbReference type="NCBIfam" id="TIGR00400">
    <property type="entry name" value="mgtE"/>
    <property type="match status" value="1"/>
</dbReference>
<dbReference type="EMBL" id="FNYT01000017">
    <property type="protein sequence ID" value="SEJ54966.1"/>
    <property type="molecule type" value="Genomic_DNA"/>
</dbReference>
<feature type="transmembrane region" description="Helical" evidence="9">
    <location>
        <begin position="302"/>
        <end position="323"/>
    </location>
</feature>
<dbReference type="InterPro" id="IPR000644">
    <property type="entry name" value="CBS_dom"/>
</dbReference>
<evidence type="ECO:0000313" key="13">
    <source>
        <dbReference type="Proteomes" id="UP000076878"/>
    </source>
</evidence>
<dbReference type="STRING" id="640938.TR210_2093"/>
<dbReference type="GO" id="GO:0005886">
    <property type="term" value="C:plasma membrane"/>
    <property type="evidence" value="ECO:0007669"/>
    <property type="project" value="UniProtKB-SubCell"/>
</dbReference>
<dbReference type="Gene3D" id="1.10.357.20">
    <property type="entry name" value="SLC41 divalent cation transporters, integral membrane domain"/>
    <property type="match status" value="1"/>
</dbReference>
<evidence type="ECO:0000256" key="7">
    <source>
        <dbReference type="ARBA" id="ARBA00023136"/>
    </source>
</evidence>
<proteinExistence type="inferred from homology"/>
<name>A0A143Z1C1_9LACT</name>
<evidence type="ECO:0000313" key="11">
    <source>
        <dbReference type="EMBL" id="CZR04247.1"/>
    </source>
</evidence>
<keyword evidence="5 9" id="KW-0460">Magnesium</keyword>
<evidence type="ECO:0000259" key="10">
    <source>
        <dbReference type="PROSITE" id="PS51371"/>
    </source>
</evidence>
<dbReference type="Pfam" id="PF00571">
    <property type="entry name" value="CBS"/>
    <property type="match status" value="2"/>
</dbReference>
<feature type="transmembrane region" description="Helical" evidence="9">
    <location>
        <begin position="353"/>
        <end position="373"/>
    </location>
</feature>
<keyword evidence="14" id="KW-1185">Reference proteome</keyword>
<organism evidence="11 13">
    <name type="scientific">Trichococcus ilyis</name>
    <dbReference type="NCBI Taxonomy" id="640938"/>
    <lineage>
        <taxon>Bacteria</taxon>
        <taxon>Bacillati</taxon>
        <taxon>Bacillota</taxon>
        <taxon>Bacilli</taxon>
        <taxon>Lactobacillales</taxon>
        <taxon>Carnobacteriaceae</taxon>
        <taxon>Trichococcus</taxon>
    </lineage>
</organism>
<keyword evidence="7 9" id="KW-0472">Membrane</keyword>
<dbReference type="InterPro" id="IPR036739">
    <property type="entry name" value="SLC41_membr_dom_sf"/>
</dbReference>